<dbReference type="Gene3D" id="2.40.50.770">
    <property type="entry name" value="RecQ-mediated genome instability protein Rmi1, C-terminal domain"/>
    <property type="match status" value="1"/>
</dbReference>
<evidence type="ECO:0000259" key="3">
    <source>
        <dbReference type="Pfam" id="PF08585"/>
    </source>
</evidence>
<accession>A0A9Q0N8J4</accession>
<comment type="caution">
    <text evidence="5">The sequence shown here is derived from an EMBL/GenBank/DDBJ whole genome shotgun (WGS) entry which is preliminary data.</text>
</comment>
<organism evidence="5 6">
    <name type="scientific">Pseudolycoriella hygida</name>
    <dbReference type="NCBI Taxonomy" id="35572"/>
    <lineage>
        <taxon>Eukaryota</taxon>
        <taxon>Metazoa</taxon>
        <taxon>Ecdysozoa</taxon>
        <taxon>Arthropoda</taxon>
        <taxon>Hexapoda</taxon>
        <taxon>Insecta</taxon>
        <taxon>Pterygota</taxon>
        <taxon>Neoptera</taxon>
        <taxon>Endopterygota</taxon>
        <taxon>Diptera</taxon>
        <taxon>Nematocera</taxon>
        <taxon>Sciaroidea</taxon>
        <taxon>Sciaridae</taxon>
        <taxon>Pseudolycoriella</taxon>
    </lineage>
</organism>
<evidence type="ECO:0000259" key="4">
    <source>
        <dbReference type="Pfam" id="PF21000"/>
    </source>
</evidence>
<dbReference type="Pfam" id="PF21000">
    <property type="entry name" value="RMI1_N_N"/>
    <property type="match status" value="1"/>
</dbReference>
<evidence type="ECO:0000313" key="5">
    <source>
        <dbReference type="EMBL" id="KAJ6645584.1"/>
    </source>
</evidence>
<dbReference type="Pfam" id="PF08585">
    <property type="entry name" value="RMI1_N_C"/>
    <property type="match status" value="1"/>
</dbReference>
<dbReference type="InterPro" id="IPR044881">
    <property type="entry name" value="RMI1_N_N_sf"/>
</dbReference>
<dbReference type="GO" id="GO:0000712">
    <property type="term" value="P:resolution of meiotic recombination intermediates"/>
    <property type="evidence" value="ECO:0007669"/>
    <property type="project" value="TreeGrafter"/>
</dbReference>
<dbReference type="OrthoDB" id="341511at2759"/>
<dbReference type="Gene3D" id="1.10.8.1020">
    <property type="entry name" value="RecQ-mediated genome instability protein 1, N-terminal domain"/>
    <property type="match status" value="1"/>
</dbReference>
<dbReference type="FunFam" id="2.40.50.770:FF:000002">
    <property type="entry name" value="recQ-mediated genome instability protein 1"/>
    <property type="match status" value="1"/>
</dbReference>
<dbReference type="AlphaFoldDB" id="A0A9Q0N8J4"/>
<evidence type="ECO:0000256" key="2">
    <source>
        <dbReference type="ARBA" id="ARBA00018987"/>
    </source>
</evidence>
<evidence type="ECO:0000256" key="1">
    <source>
        <dbReference type="ARBA" id="ARBA00006395"/>
    </source>
</evidence>
<dbReference type="SMART" id="SM01161">
    <property type="entry name" value="DUF1767"/>
    <property type="match status" value="1"/>
</dbReference>
<comment type="similarity">
    <text evidence="1">Belongs to the RMI1 family.</text>
</comment>
<dbReference type="GO" id="GO:0000724">
    <property type="term" value="P:double-strand break repair via homologous recombination"/>
    <property type="evidence" value="ECO:0007669"/>
    <property type="project" value="TreeGrafter"/>
</dbReference>
<dbReference type="Proteomes" id="UP001151699">
    <property type="component" value="Chromosome A"/>
</dbReference>
<dbReference type="InterPro" id="IPR042470">
    <property type="entry name" value="RMI1_N_C_sf"/>
</dbReference>
<dbReference type="InterPro" id="IPR049363">
    <property type="entry name" value="RMI1_N"/>
</dbReference>
<dbReference type="InterPro" id="IPR013894">
    <property type="entry name" value="RMI1_OB"/>
</dbReference>
<evidence type="ECO:0000313" key="6">
    <source>
        <dbReference type="Proteomes" id="UP001151699"/>
    </source>
</evidence>
<proteinExistence type="inferred from homology"/>
<dbReference type="PANTHER" id="PTHR14790">
    <property type="entry name" value="RECQ-MEDIATED GENOME INSTABILITY PROTEIN 1 RMI1"/>
    <property type="match status" value="1"/>
</dbReference>
<protein>
    <recommendedName>
        <fullName evidence="2">RecQ-mediated genome instability protein 1</fullName>
    </recommendedName>
</protein>
<dbReference type="GO" id="GO:0016604">
    <property type="term" value="C:nuclear body"/>
    <property type="evidence" value="ECO:0007669"/>
    <property type="project" value="TreeGrafter"/>
</dbReference>
<dbReference type="EMBL" id="WJQU01000001">
    <property type="protein sequence ID" value="KAJ6645584.1"/>
    <property type="molecule type" value="Genomic_DNA"/>
</dbReference>
<dbReference type="GO" id="GO:0031422">
    <property type="term" value="C:RecQ family helicase-topoisomerase III complex"/>
    <property type="evidence" value="ECO:0007669"/>
    <property type="project" value="TreeGrafter"/>
</dbReference>
<gene>
    <name evidence="5" type="primary">RMI1</name>
    <name evidence="5" type="ORF">Bhyg_00790</name>
</gene>
<dbReference type="PANTHER" id="PTHR14790:SF15">
    <property type="entry name" value="RECQ-MEDIATED GENOME INSTABILITY PROTEIN 1"/>
    <property type="match status" value="1"/>
</dbReference>
<feature type="non-terminal residue" evidence="5">
    <location>
        <position position="1"/>
    </location>
</feature>
<keyword evidence="6" id="KW-1185">Reference proteome</keyword>
<name>A0A9Q0N8J4_9DIPT</name>
<reference evidence="5" key="1">
    <citation type="submission" date="2022-07" db="EMBL/GenBank/DDBJ databases">
        <authorList>
            <person name="Trinca V."/>
            <person name="Uliana J.V.C."/>
            <person name="Torres T.T."/>
            <person name="Ward R.J."/>
            <person name="Monesi N."/>
        </authorList>
    </citation>
    <scope>NUCLEOTIDE SEQUENCE</scope>
    <source>
        <strain evidence="5">HSMRA1968</strain>
        <tissue evidence="5">Whole embryos</tissue>
    </source>
</reference>
<sequence>MIADFEYHLRETNRRFAEKHISTDQDWLSGCVEWFLSETPQISKEDLYKNAYEQWKLSDLADSAVKCLPESVQTNVNAFDLNGNYALQIQYLIDIAESAYEQYRSLHGKKLDEAEEGPEQSNRNVSKKKRMLKLELTDGYATVIAMEHSPISSLSSKLCPGTKILLKGPIRCINKVLFLKPENVQILGGEVEKIAIENAYENVLLKALGRPTTSTPKLDYKETTASYQITQPTPNLPSMPVISHRPQPTRNIIHDDDDDLFSNLDIDSLNQNTATHHSTDANQFLDDDDDIFFEANIPDTAVNERVDRNQKSNQNIFDDDDEDLAEIERKIEQDIENEQRRHAASVNQQETAKKSVATEYFDPDLDAIFPSEYSIDDDFETKSSDILDRNYEFKIAGCPLVTILQLHSIDENDKSERSFVVKCEIFKTVEQIRIVDKQYRLIVLIKDSTGLQLERPQQRQQMESILKKLGDTLTEFDGFMKIDYSRRNEIPEVTGIIGSKAKFEEMLKNKLRK</sequence>
<feature type="domain" description="RMI1 N-terminal" evidence="4">
    <location>
        <begin position="17"/>
        <end position="63"/>
    </location>
</feature>
<feature type="domain" description="RecQ mediated genome instability protein 1 OB-fold" evidence="3">
    <location>
        <begin position="68"/>
        <end position="200"/>
    </location>
</feature>